<dbReference type="Proteomes" id="UP001066276">
    <property type="component" value="Chromosome 2_1"/>
</dbReference>
<sequence length="84" mass="9680">MQEAKLADLEDRSQHSNVRILGLTEETETTPVERILKSWLPTILLGLESEGNCRRTELIELQGVKPQHWDVHEQRTMLGKFVVT</sequence>
<dbReference type="AlphaFoldDB" id="A0AAV7VF75"/>
<comment type="caution">
    <text evidence="1">The sequence shown here is derived from an EMBL/GenBank/DDBJ whole genome shotgun (WGS) entry which is preliminary data.</text>
</comment>
<protein>
    <submittedName>
        <fullName evidence="1">Uncharacterized protein</fullName>
    </submittedName>
</protein>
<gene>
    <name evidence="1" type="ORF">NDU88_002538</name>
</gene>
<proteinExistence type="predicted"/>
<accession>A0AAV7VF75</accession>
<evidence type="ECO:0000313" key="2">
    <source>
        <dbReference type="Proteomes" id="UP001066276"/>
    </source>
</evidence>
<dbReference type="EMBL" id="JANPWB010000003">
    <property type="protein sequence ID" value="KAJ1198699.1"/>
    <property type="molecule type" value="Genomic_DNA"/>
</dbReference>
<reference evidence="1" key="1">
    <citation type="journal article" date="2022" name="bioRxiv">
        <title>Sequencing and chromosome-scale assembly of the giantPleurodeles waltlgenome.</title>
        <authorList>
            <person name="Brown T."/>
            <person name="Elewa A."/>
            <person name="Iarovenko S."/>
            <person name="Subramanian E."/>
            <person name="Araus A.J."/>
            <person name="Petzold A."/>
            <person name="Susuki M."/>
            <person name="Suzuki K.-i.T."/>
            <person name="Hayashi T."/>
            <person name="Toyoda A."/>
            <person name="Oliveira C."/>
            <person name="Osipova E."/>
            <person name="Leigh N.D."/>
            <person name="Simon A."/>
            <person name="Yun M.H."/>
        </authorList>
    </citation>
    <scope>NUCLEOTIDE SEQUENCE</scope>
    <source>
        <strain evidence="1">20211129_DDA</strain>
        <tissue evidence="1">Liver</tissue>
    </source>
</reference>
<name>A0AAV7VF75_PLEWA</name>
<evidence type="ECO:0000313" key="1">
    <source>
        <dbReference type="EMBL" id="KAJ1198699.1"/>
    </source>
</evidence>
<keyword evidence="2" id="KW-1185">Reference proteome</keyword>
<organism evidence="1 2">
    <name type="scientific">Pleurodeles waltl</name>
    <name type="common">Iberian ribbed newt</name>
    <dbReference type="NCBI Taxonomy" id="8319"/>
    <lineage>
        <taxon>Eukaryota</taxon>
        <taxon>Metazoa</taxon>
        <taxon>Chordata</taxon>
        <taxon>Craniata</taxon>
        <taxon>Vertebrata</taxon>
        <taxon>Euteleostomi</taxon>
        <taxon>Amphibia</taxon>
        <taxon>Batrachia</taxon>
        <taxon>Caudata</taxon>
        <taxon>Salamandroidea</taxon>
        <taxon>Salamandridae</taxon>
        <taxon>Pleurodelinae</taxon>
        <taxon>Pleurodeles</taxon>
    </lineage>
</organism>